<feature type="domain" description="Flavodoxin-like" evidence="3">
    <location>
        <begin position="62"/>
        <end position="146"/>
    </location>
</feature>
<dbReference type="InterPro" id="IPR001094">
    <property type="entry name" value="Flavdoxin-like"/>
</dbReference>
<evidence type="ECO:0000256" key="1">
    <source>
        <dbReference type="ARBA" id="ARBA00022630"/>
    </source>
</evidence>
<dbReference type="PANTHER" id="PTHR19384:SF17">
    <property type="entry name" value="NADPH--CYTOCHROME P450 REDUCTASE"/>
    <property type="match status" value="1"/>
</dbReference>
<dbReference type="GO" id="GO:0010181">
    <property type="term" value="F:FMN binding"/>
    <property type="evidence" value="ECO:0007669"/>
    <property type="project" value="InterPro"/>
</dbReference>
<dbReference type="InterPro" id="IPR029039">
    <property type="entry name" value="Flavoprotein-like_sf"/>
</dbReference>
<keyword evidence="5" id="KW-1185">Reference proteome</keyword>
<dbReference type="GO" id="GO:0050660">
    <property type="term" value="F:flavin adenine dinucleotide binding"/>
    <property type="evidence" value="ECO:0007669"/>
    <property type="project" value="TreeGrafter"/>
</dbReference>
<organism evidence="4 5">
    <name type="scientific">Perkinsus chesapeaki</name>
    <name type="common">Clam parasite</name>
    <name type="synonym">Perkinsus andrewsi</name>
    <dbReference type="NCBI Taxonomy" id="330153"/>
    <lineage>
        <taxon>Eukaryota</taxon>
        <taxon>Sar</taxon>
        <taxon>Alveolata</taxon>
        <taxon>Perkinsozoa</taxon>
        <taxon>Perkinsea</taxon>
        <taxon>Perkinsida</taxon>
        <taxon>Perkinsidae</taxon>
        <taxon>Perkinsus</taxon>
    </lineage>
</organism>
<feature type="transmembrane region" description="Helical" evidence="2">
    <location>
        <begin position="12"/>
        <end position="31"/>
    </location>
</feature>
<sequence>MPGAAHHSDHYSLAVAAVTTAGLAAVSYYVYCKLRRDNKSPGDSKKASVAALEIPDDEDHKIYIYFASQTGTAEGFASEIADEAQELGLHTEVVDLEEFDPDTFMEHKNVIIVAATYGEGDPPDNATEFANWLSKEATPDFLENMK</sequence>
<accession>A0A7J6KV34</accession>
<keyword evidence="1" id="KW-0285">Flavoprotein</keyword>
<dbReference type="Proteomes" id="UP000591131">
    <property type="component" value="Unassembled WGS sequence"/>
</dbReference>
<evidence type="ECO:0000313" key="5">
    <source>
        <dbReference type="Proteomes" id="UP000591131"/>
    </source>
</evidence>
<dbReference type="Gene3D" id="3.40.50.360">
    <property type="match status" value="1"/>
</dbReference>
<proteinExistence type="predicted"/>
<evidence type="ECO:0000313" key="4">
    <source>
        <dbReference type="EMBL" id="KAF4650772.1"/>
    </source>
</evidence>
<evidence type="ECO:0000259" key="3">
    <source>
        <dbReference type="PROSITE" id="PS50902"/>
    </source>
</evidence>
<dbReference type="OrthoDB" id="1688044at2759"/>
<keyword evidence="2" id="KW-1133">Transmembrane helix</keyword>
<dbReference type="Pfam" id="PF00258">
    <property type="entry name" value="Flavodoxin_1"/>
    <property type="match status" value="1"/>
</dbReference>
<dbReference type="AlphaFoldDB" id="A0A7J6KV34"/>
<dbReference type="EMBL" id="JAAPAO010001183">
    <property type="protein sequence ID" value="KAF4650772.1"/>
    <property type="molecule type" value="Genomic_DNA"/>
</dbReference>
<dbReference type="GO" id="GO:0005829">
    <property type="term" value="C:cytosol"/>
    <property type="evidence" value="ECO:0007669"/>
    <property type="project" value="TreeGrafter"/>
</dbReference>
<dbReference type="InterPro" id="IPR008254">
    <property type="entry name" value="Flavodoxin/NO_synth"/>
</dbReference>
<dbReference type="PROSITE" id="PS50902">
    <property type="entry name" value="FLAVODOXIN_LIKE"/>
    <property type="match status" value="1"/>
</dbReference>
<keyword evidence="2" id="KW-0812">Transmembrane</keyword>
<name>A0A7J6KV34_PERCH</name>
<gene>
    <name evidence="4" type="ORF">FOL47_000874</name>
</gene>
<dbReference type="GO" id="GO:0016491">
    <property type="term" value="F:oxidoreductase activity"/>
    <property type="evidence" value="ECO:0007669"/>
    <property type="project" value="TreeGrafter"/>
</dbReference>
<dbReference type="SUPFAM" id="SSF52218">
    <property type="entry name" value="Flavoproteins"/>
    <property type="match status" value="1"/>
</dbReference>
<keyword evidence="2" id="KW-0472">Membrane</keyword>
<comment type="caution">
    <text evidence="4">The sequence shown here is derived from an EMBL/GenBank/DDBJ whole genome shotgun (WGS) entry which is preliminary data.</text>
</comment>
<dbReference type="PANTHER" id="PTHR19384">
    <property type="entry name" value="NITRIC OXIDE SYNTHASE-RELATED"/>
    <property type="match status" value="1"/>
</dbReference>
<reference evidence="4 5" key="1">
    <citation type="submission" date="2020-04" db="EMBL/GenBank/DDBJ databases">
        <title>Perkinsus chesapeaki whole genome sequence.</title>
        <authorList>
            <person name="Bogema D.R."/>
        </authorList>
    </citation>
    <scope>NUCLEOTIDE SEQUENCE [LARGE SCALE GENOMIC DNA]</scope>
    <source>
        <strain evidence="4">ATCC PRA-425</strain>
    </source>
</reference>
<dbReference type="PRINTS" id="PR00369">
    <property type="entry name" value="FLAVODOXIN"/>
</dbReference>
<evidence type="ECO:0000256" key="2">
    <source>
        <dbReference type="SAM" id="Phobius"/>
    </source>
</evidence>
<protein>
    <recommendedName>
        <fullName evidence="3">Flavodoxin-like domain-containing protein</fullName>
    </recommendedName>
</protein>